<dbReference type="Proteomes" id="UP000678393">
    <property type="component" value="Unassembled WGS sequence"/>
</dbReference>
<evidence type="ECO:0000313" key="1">
    <source>
        <dbReference type="EMBL" id="CAG5127892.1"/>
    </source>
</evidence>
<dbReference type="AlphaFoldDB" id="A0A8S3ZKV8"/>
<protein>
    <recommendedName>
        <fullName evidence="3">Protein kinase domain-containing protein</fullName>
    </recommendedName>
</protein>
<dbReference type="SUPFAM" id="SSF56112">
    <property type="entry name" value="Protein kinase-like (PK-like)"/>
    <property type="match status" value="1"/>
</dbReference>
<organism evidence="1 2">
    <name type="scientific">Candidula unifasciata</name>
    <dbReference type="NCBI Taxonomy" id="100452"/>
    <lineage>
        <taxon>Eukaryota</taxon>
        <taxon>Metazoa</taxon>
        <taxon>Spiralia</taxon>
        <taxon>Lophotrochozoa</taxon>
        <taxon>Mollusca</taxon>
        <taxon>Gastropoda</taxon>
        <taxon>Heterobranchia</taxon>
        <taxon>Euthyneura</taxon>
        <taxon>Panpulmonata</taxon>
        <taxon>Eupulmonata</taxon>
        <taxon>Stylommatophora</taxon>
        <taxon>Helicina</taxon>
        <taxon>Helicoidea</taxon>
        <taxon>Geomitridae</taxon>
        <taxon>Candidula</taxon>
    </lineage>
</organism>
<reference evidence="1" key="1">
    <citation type="submission" date="2021-04" db="EMBL/GenBank/DDBJ databases">
        <authorList>
            <consortium name="Molecular Ecology Group"/>
        </authorList>
    </citation>
    <scope>NUCLEOTIDE SEQUENCE</scope>
</reference>
<dbReference type="InterPro" id="IPR011009">
    <property type="entry name" value="Kinase-like_dom_sf"/>
</dbReference>
<comment type="caution">
    <text evidence="1">The sequence shown here is derived from an EMBL/GenBank/DDBJ whole genome shotgun (WGS) entry which is preliminary data.</text>
</comment>
<gene>
    <name evidence="1" type="ORF">CUNI_LOCUS13450</name>
</gene>
<sequence length="131" mass="15065">MRMEDDDPLTSSLKDQTVEVTTLTFNTNKVERIIQRGKCLGHSSSGSTIYAGMDKASGDLVAVAEWVMQWRNVGKRQNSWDREDDKEGEAHLKQVLSIEQEMAALLRLHHPNLIRYLSWRHQYQPGRITVN</sequence>
<proteinExistence type="predicted"/>
<keyword evidence="2" id="KW-1185">Reference proteome</keyword>
<dbReference type="OrthoDB" id="6105624at2759"/>
<dbReference type="EMBL" id="CAJHNH020002845">
    <property type="protein sequence ID" value="CAG5127892.1"/>
    <property type="molecule type" value="Genomic_DNA"/>
</dbReference>
<name>A0A8S3ZKV8_9EUPU</name>
<accession>A0A8S3ZKV8</accession>
<evidence type="ECO:0008006" key="3">
    <source>
        <dbReference type="Google" id="ProtNLM"/>
    </source>
</evidence>
<evidence type="ECO:0000313" key="2">
    <source>
        <dbReference type="Proteomes" id="UP000678393"/>
    </source>
</evidence>
<dbReference type="Gene3D" id="3.30.200.20">
    <property type="entry name" value="Phosphorylase Kinase, domain 1"/>
    <property type="match status" value="1"/>
</dbReference>
<feature type="non-terminal residue" evidence="1">
    <location>
        <position position="131"/>
    </location>
</feature>